<keyword evidence="3" id="KW-1185">Reference proteome</keyword>
<dbReference type="EMBL" id="JAGEMK010000007">
    <property type="protein sequence ID" value="MBO1752725.1"/>
    <property type="molecule type" value="Genomic_DNA"/>
</dbReference>
<proteinExistence type="predicted"/>
<dbReference type="Proteomes" id="UP000664209">
    <property type="component" value="Unassembled WGS sequence"/>
</dbReference>
<gene>
    <name evidence="2" type="ORF">J4G33_13005</name>
</gene>
<dbReference type="InterPro" id="IPR042271">
    <property type="entry name" value="Zinicin_2_N"/>
</dbReference>
<name>A0A939RVT9_9CELL</name>
<dbReference type="PANTHER" id="PTHR39420:SF2">
    <property type="entry name" value="HYDROLASE"/>
    <property type="match status" value="1"/>
</dbReference>
<organism evidence="2 3">
    <name type="scientific">Actinotalea soli</name>
    <dbReference type="NCBI Taxonomy" id="2819234"/>
    <lineage>
        <taxon>Bacteria</taxon>
        <taxon>Bacillati</taxon>
        <taxon>Actinomycetota</taxon>
        <taxon>Actinomycetes</taxon>
        <taxon>Micrococcales</taxon>
        <taxon>Cellulomonadaceae</taxon>
        <taxon>Actinotalea</taxon>
    </lineage>
</organism>
<dbReference type="AlphaFoldDB" id="A0A939RVT9"/>
<comment type="caution">
    <text evidence="2">The sequence shown here is derived from an EMBL/GenBank/DDBJ whole genome shotgun (WGS) entry which is preliminary data.</text>
</comment>
<dbReference type="NCBIfam" id="TIGR03624">
    <property type="entry name" value="putative hydrolase"/>
    <property type="match status" value="1"/>
</dbReference>
<evidence type="ECO:0000313" key="2">
    <source>
        <dbReference type="EMBL" id="MBO1752725.1"/>
    </source>
</evidence>
<dbReference type="RefSeq" id="WP_208056406.1">
    <property type="nucleotide sequence ID" value="NZ_JAGEMK010000007.1"/>
</dbReference>
<keyword evidence="2" id="KW-0645">Protease</keyword>
<sequence>MSNQPSDPDRPELPPQLTELLRSLLGPDADQVIEEMSERGLGMTGPDGTPVDLQAMVQAAGLPEDPAALGQVLEQVKRMLAASGDGPVNWDLAHDLARQVAVAEGDPSVDEQQRREVTAAFSVAELWLDVATDLPPSGGPVRAWSRSEWVESTLGTWRTLAEPVASSVADALADTLASQATDVLGALGDQEALGLTGGAGQMMRQLGGAVFGMQVGQAAGTLSHEVFGSTDIGIPLTEGPGTALVPRNVTAFAEDLDVPVEEVRIFLALREAAHARLFTHVTWLRAHLIGAVQAYARGIAIDTDSLEEAVRTIDPTDPAALQEALSGGVFSIGTTPEQQAALLRLETALALVEGWVDEVTAAAAVAHLPHTSALREMMRRRRAAGGPAEDTFATLVGLELRPRRSRDAATLWSLIAADGGAAARDAVWEHPDLLPTAEDLDDPSGYTARRTAEGDEHADLDRALEEIFAADEGKDGDGAGQQDPEHGPGPGRNPDDGGTQSS</sequence>
<feature type="region of interest" description="Disordered" evidence="1">
    <location>
        <begin position="434"/>
        <end position="502"/>
    </location>
</feature>
<feature type="compositionally biased region" description="Basic and acidic residues" evidence="1">
    <location>
        <begin position="450"/>
        <end position="477"/>
    </location>
</feature>
<keyword evidence="2" id="KW-0482">Metalloprotease</keyword>
<accession>A0A939RVT9</accession>
<dbReference type="Gene3D" id="1.20.150.30">
    <property type="entry name" value="Zincin-like metallopeptidase, N-terminal domain"/>
    <property type="match status" value="1"/>
</dbReference>
<keyword evidence="2" id="KW-0378">Hydrolase</keyword>
<protein>
    <submittedName>
        <fullName evidence="2">Zinc-dependent metalloprotease</fullName>
    </submittedName>
</protein>
<dbReference type="InterPro" id="IPR018766">
    <property type="entry name" value="Zinicin_2"/>
</dbReference>
<dbReference type="PANTHER" id="PTHR39420">
    <property type="match status" value="1"/>
</dbReference>
<evidence type="ECO:0000256" key="1">
    <source>
        <dbReference type="SAM" id="MobiDB-lite"/>
    </source>
</evidence>
<reference evidence="2" key="1">
    <citation type="submission" date="2021-03" db="EMBL/GenBank/DDBJ databases">
        <title>Actinotalea soli sp. nov., isolated from soil.</title>
        <authorList>
            <person name="Ping W."/>
            <person name="Zhang J."/>
        </authorList>
    </citation>
    <scope>NUCLEOTIDE SEQUENCE</scope>
    <source>
        <strain evidence="2">BY-33</strain>
    </source>
</reference>
<dbReference type="SUPFAM" id="SSF55486">
    <property type="entry name" value="Metalloproteases ('zincins'), catalytic domain"/>
    <property type="match status" value="1"/>
</dbReference>
<evidence type="ECO:0000313" key="3">
    <source>
        <dbReference type="Proteomes" id="UP000664209"/>
    </source>
</evidence>
<dbReference type="Pfam" id="PF10103">
    <property type="entry name" value="Zincin_2"/>
    <property type="match status" value="1"/>
</dbReference>
<dbReference type="GO" id="GO:0008237">
    <property type="term" value="F:metallopeptidase activity"/>
    <property type="evidence" value="ECO:0007669"/>
    <property type="project" value="UniProtKB-KW"/>
</dbReference>